<gene>
    <name evidence="1" type="ORF">ACH5RR_009401</name>
</gene>
<proteinExistence type="predicted"/>
<evidence type="ECO:0000313" key="1">
    <source>
        <dbReference type="EMBL" id="KAL3530079.1"/>
    </source>
</evidence>
<protein>
    <submittedName>
        <fullName evidence="1">Uncharacterized protein</fullName>
    </submittedName>
</protein>
<dbReference type="Proteomes" id="UP001630127">
    <property type="component" value="Unassembled WGS sequence"/>
</dbReference>
<evidence type="ECO:0000313" key="2">
    <source>
        <dbReference type="Proteomes" id="UP001630127"/>
    </source>
</evidence>
<dbReference type="AlphaFoldDB" id="A0ABD3AEL4"/>
<sequence length="106" mass="12273">MKIIFLKLLWVSNYAIVHGLTVFLSRRHHGLFQGRGEVSHICFDLLRLEKERMYGRLPLTWVGANPSQLVDCFSKYLLYQNPNLGCNFQLIWTSILLNLNYSGGKS</sequence>
<organism evidence="1 2">
    <name type="scientific">Cinchona calisaya</name>
    <dbReference type="NCBI Taxonomy" id="153742"/>
    <lineage>
        <taxon>Eukaryota</taxon>
        <taxon>Viridiplantae</taxon>
        <taxon>Streptophyta</taxon>
        <taxon>Embryophyta</taxon>
        <taxon>Tracheophyta</taxon>
        <taxon>Spermatophyta</taxon>
        <taxon>Magnoliopsida</taxon>
        <taxon>eudicotyledons</taxon>
        <taxon>Gunneridae</taxon>
        <taxon>Pentapetalae</taxon>
        <taxon>asterids</taxon>
        <taxon>lamiids</taxon>
        <taxon>Gentianales</taxon>
        <taxon>Rubiaceae</taxon>
        <taxon>Cinchonoideae</taxon>
        <taxon>Cinchoneae</taxon>
        <taxon>Cinchona</taxon>
    </lineage>
</organism>
<reference evidence="1 2" key="1">
    <citation type="submission" date="2024-11" db="EMBL/GenBank/DDBJ databases">
        <title>A near-complete genome assembly of Cinchona calisaya.</title>
        <authorList>
            <person name="Lian D.C."/>
            <person name="Zhao X.W."/>
            <person name="Wei L."/>
        </authorList>
    </citation>
    <scope>NUCLEOTIDE SEQUENCE [LARGE SCALE GENOMIC DNA]</scope>
    <source>
        <tissue evidence="1">Nenye</tissue>
    </source>
</reference>
<comment type="caution">
    <text evidence="1">The sequence shown here is derived from an EMBL/GenBank/DDBJ whole genome shotgun (WGS) entry which is preliminary data.</text>
</comment>
<dbReference type="EMBL" id="JBJUIK010000004">
    <property type="protein sequence ID" value="KAL3530079.1"/>
    <property type="molecule type" value="Genomic_DNA"/>
</dbReference>
<accession>A0ABD3AEL4</accession>
<name>A0ABD3AEL4_9GENT</name>
<keyword evidence="2" id="KW-1185">Reference proteome</keyword>